<dbReference type="RefSeq" id="WP_290261815.1">
    <property type="nucleotide sequence ID" value="NZ_JAUFQG010000004.1"/>
</dbReference>
<feature type="transmembrane region" description="Helical" evidence="1">
    <location>
        <begin position="9"/>
        <end position="31"/>
    </location>
</feature>
<keyword evidence="3" id="KW-1185">Reference proteome</keyword>
<accession>A0ABV8V163</accession>
<evidence type="ECO:0000313" key="3">
    <source>
        <dbReference type="Proteomes" id="UP001595840"/>
    </source>
</evidence>
<reference evidence="3" key="1">
    <citation type="journal article" date="2019" name="Int. J. Syst. Evol. Microbiol.">
        <title>The Global Catalogue of Microorganisms (GCM) 10K type strain sequencing project: providing services to taxonomists for standard genome sequencing and annotation.</title>
        <authorList>
            <consortium name="The Broad Institute Genomics Platform"/>
            <consortium name="The Broad Institute Genome Sequencing Center for Infectious Disease"/>
            <person name="Wu L."/>
            <person name="Ma J."/>
        </authorList>
    </citation>
    <scope>NUCLEOTIDE SEQUENCE [LARGE SCALE GENOMIC DNA]</scope>
    <source>
        <strain evidence="3">CECT 8570</strain>
    </source>
</reference>
<evidence type="ECO:0000313" key="2">
    <source>
        <dbReference type="EMBL" id="MFC4360888.1"/>
    </source>
</evidence>
<comment type="caution">
    <text evidence="2">The sequence shown here is derived from an EMBL/GenBank/DDBJ whole genome shotgun (WGS) entry which is preliminary data.</text>
</comment>
<evidence type="ECO:0000256" key="1">
    <source>
        <dbReference type="SAM" id="Phobius"/>
    </source>
</evidence>
<keyword evidence="1" id="KW-1133">Transmembrane helix</keyword>
<proteinExistence type="predicted"/>
<name>A0ABV8V163_9GAMM</name>
<organism evidence="2 3">
    <name type="scientific">Simiduia curdlanivorans</name>
    <dbReference type="NCBI Taxonomy" id="1492769"/>
    <lineage>
        <taxon>Bacteria</taxon>
        <taxon>Pseudomonadati</taxon>
        <taxon>Pseudomonadota</taxon>
        <taxon>Gammaproteobacteria</taxon>
        <taxon>Cellvibrionales</taxon>
        <taxon>Cellvibrionaceae</taxon>
        <taxon>Simiduia</taxon>
    </lineage>
</organism>
<dbReference type="EMBL" id="JBHSCX010000002">
    <property type="protein sequence ID" value="MFC4360888.1"/>
    <property type="molecule type" value="Genomic_DNA"/>
</dbReference>
<protein>
    <submittedName>
        <fullName evidence="2">Uncharacterized protein</fullName>
    </submittedName>
</protein>
<keyword evidence="1" id="KW-0472">Membrane</keyword>
<keyword evidence="1" id="KW-0812">Transmembrane</keyword>
<dbReference type="Proteomes" id="UP001595840">
    <property type="component" value="Unassembled WGS sequence"/>
</dbReference>
<sequence length="145" mass="16368">MIENKRLQLWLFIGGAALLVSISITATVLIAKHFRADFNSANSTKRALGIVENRPKFDLYAGYGLCEQATREKMEGKIINLNMDRRTALYDDYERTNTLIFTADVVPRDQRFLSEQHSTKKMHVQCVTSADTNTLTTLVIAPADE</sequence>
<gene>
    <name evidence="2" type="ORF">ACFOX3_01170</name>
</gene>